<sequence length="501" mass="56296">MSENKPNDEAKLSTTDRVVKSVPFPPSHRLTVKEVFDSDGKPKVDVLKAHLTKEGRVEESVALRLIGEGAAILRSEKNLLDIEAPVTVCGDIHGQFFDLMKLFEVGGSPASTRYLFLGDYVDRGYFSIEVSFLYFIFFNLFIYFFKAALNICHIKMHFQTNSTSTDVGFYRVCVLNVYCTVRQYVKHTVCLTLQLDRFKEPPAYGPMCDLLWSDPLEDFGNEKTQEHFTHNTVRGCSYFYSYPAVCDFLQHNNLLSVIRAHEAQDAGYRMYRKSQTTGFPSLITIFSAPNYLDVYNNKAAVLKYENNVMNIRQFNCSPHPYWLPNFMDVFTWSLPFVGEKVTEMLVNVLSICSNDELTTDEEIDGATASARKEVIRNKIRAIGKMARVFSVLREESESVLTLKGLTPTGMLPSGVLSGGREKLQNATIEAIEADEAIKGFSPQHKITSFEEAKGLDRINERMPPRRDALPCDASLNSLNKALSSETNGTEAKASSGSGNIQ</sequence>
<dbReference type="InterPro" id="IPR029052">
    <property type="entry name" value="Metallo-depent_PP-like"/>
</dbReference>
<evidence type="ECO:0000259" key="3">
    <source>
        <dbReference type="SMART" id="SM00156"/>
    </source>
</evidence>
<dbReference type="Pfam" id="PF00149">
    <property type="entry name" value="Metallophos"/>
    <property type="match status" value="2"/>
</dbReference>
<evidence type="ECO:0000313" key="4">
    <source>
        <dbReference type="Ensembl" id="ENSAMXP00005039041.1"/>
    </source>
</evidence>
<feature type="compositionally biased region" description="Basic and acidic residues" evidence="1">
    <location>
        <begin position="454"/>
        <end position="469"/>
    </location>
</feature>
<evidence type="ECO:0000256" key="1">
    <source>
        <dbReference type="SAM" id="MobiDB-lite"/>
    </source>
</evidence>
<feature type="compositionally biased region" description="Polar residues" evidence="1">
    <location>
        <begin position="485"/>
        <end position="501"/>
    </location>
</feature>
<name>A0A8B9KKW5_ASTMX</name>
<feature type="domain" description="Serine/threonine specific protein phosphatases" evidence="3">
    <location>
        <begin position="57"/>
        <end position="327"/>
    </location>
</feature>
<feature type="transmembrane region" description="Helical" evidence="2">
    <location>
        <begin position="125"/>
        <end position="145"/>
    </location>
</feature>
<feature type="compositionally biased region" description="Low complexity" evidence="1">
    <location>
        <begin position="473"/>
        <end position="484"/>
    </location>
</feature>
<organism evidence="4 5">
    <name type="scientific">Astyanax mexicanus</name>
    <name type="common">Blind cave fish</name>
    <name type="synonym">Astyanax fasciatus mexicanus</name>
    <dbReference type="NCBI Taxonomy" id="7994"/>
    <lineage>
        <taxon>Eukaryota</taxon>
        <taxon>Metazoa</taxon>
        <taxon>Chordata</taxon>
        <taxon>Craniata</taxon>
        <taxon>Vertebrata</taxon>
        <taxon>Euteleostomi</taxon>
        <taxon>Actinopterygii</taxon>
        <taxon>Neopterygii</taxon>
        <taxon>Teleostei</taxon>
        <taxon>Ostariophysi</taxon>
        <taxon>Characiformes</taxon>
        <taxon>Characoidei</taxon>
        <taxon>Acestrorhamphidae</taxon>
        <taxon>Acestrorhamphinae</taxon>
        <taxon>Astyanax</taxon>
    </lineage>
</organism>
<feature type="region of interest" description="Disordered" evidence="1">
    <location>
        <begin position="454"/>
        <end position="501"/>
    </location>
</feature>
<dbReference type="GO" id="GO:0033192">
    <property type="term" value="F:calmodulin-dependent protein phosphatase activity"/>
    <property type="evidence" value="ECO:0007669"/>
    <property type="project" value="InterPro"/>
</dbReference>
<dbReference type="AlphaFoldDB" id="A0A8B9KKW5"/>
<dbReference type="Gene3D" id="3.60.21.10">
    <property type="match status" value="2"/>
</dbReference>
<keyword evidence="2" id="KW-0472">Membrane</keyword>
<protein>
    <recommendedName>
        <fullName evidence="3">Serine/threonine specific protein phosphatases domain-containing protein</fullName>
    </recommendedName>
</protein>
<dbReference type="SMART" id="SM00156">
    <property type="entry name" value="PP2Ac"/>
    <property type="match status" value="1"/>
</dbReference>
<evidence type="ECO:0000256" key="2">
    <source>
        <dbReference type="SAM" id="Phobius"/>
    </source>
</evidence>
<dbReference type="PANTHER" id="PTHR45673">
    <property type="entry name" value="SERINE/THREONINE-PROTEIN PHOSPHATASE 2B CATALYTIC SUBUNIT 1-RELATED"/>
    <property type="match status" value="1"/>
</dbReference>
<accession>A0A8B9KKW5</accession>
<dbReference type="GO" id="GO:0097720">
    <property type="term" value="P:calcineurin-mediated signaling"/>
    <property type="evidence" value="ECO:0007669"/>
    <property type="project" value="InterPro"/>
</dbReference>
<evidence type="ECO:0000313" key="5">
    <source>
        <dbReference type="Proteomes" id="UP000694621"/>
    </source>
</evidence>
<dbReference type="InterPro" id="IPR043360">
    <property type="entry name" value="PP2B"/>
</dbReference>
<dbReference type="Proteomes" id="UP000694621">
    <property type="component" value="Unplaced"/>
</dbReference>
<dbReference type="Ensembl" id="ENSAMXT00005042516.1">
    <property type="protein sequence ID" value="ENSAMXP00005039041.1"/>
    <property type="gene ID" value="ENSAMXG00005016970.1"/>
</dbReference>
<dbReference type="PRINTS" id="PR00114">
    <property type="entry name" value="STPHPHTASE"/>
</dbReference>
<keyword evidence="2" id="KW-0812">Transmembrane</keyword>
<dbReference type="InterPro" id="IPR004843">
    <property type="entry name" value="Calcineurin-like_PHP"/>
</dbReference>
<reference evidence="4" key="1">
    <citation type="submission" date="2025-08" db="UniProtKB">
        <authorList>
            <consortium name="Ensembl"/>
        </authorList>
    </citation>
    <scope>IDENTIFICATION</scope>
</reference>
<dbReference type="InterPro" id="IPR006186">
    <property type="entry name" value="Ser/Thr-sp_prot-phosphatase"/>
</dbReference>
<keyword evidence="2" id="KW-1133">Transmembrane helix</keyword>
<dbReference type="SUPFAM" id="SSF56300">
    <property type="entry name" value="Metallo-dependent phosphatases"/>
    <property type="match status" value="2"/>
</dbReference>
<proteinExistence type="predicted"/>